<reference evidence="4" key="1">
    <citation type="journal article" date="2023" name="Mol. Plant Microbe Interact.">
        <title>Elucidating the Obligate Nature and Biological Capacity of an Invasive Fungal Corn Pathogen.</title>
        <authorList>
            <person name="MacCready J.S."/>
            <person name="Roggenkamp E.M."/>
            <person name="Gdanetz K."/>
            <person name="Chilvers M.I."/>
        </authorList>
    </citation>
    <scope>NUCLEOTIDE SEQUENCE</scope>
    <source>
        <strain evidence="4">PM02</strain>
    </source>
</reference>
<comment type="caution">
    <text evidence="4">The sequence shown here is derived from an EMBL/GenBank/DDBJ whole genome shotgun (WGS) entry which is preliminary data.</text>
</comment>
<feature type="domain" description="Yeast cell wall synthesis Kre9/Knh1-like N-terminal" evidence="3">
    <location>
        <begin position="33"/>
        <end position="90"/>
    </location>
</feature>
<dbReference type="InterPro" id="IPR018466">
    <property type="entry name" value="Kre9/Knh1-like_N"/>
</dbReference>
<dbReference type="Proteomes" id="UP001217918">
    <property type="component" value="Unassembled WGS sequence"/>
</dbReference>
<dbReference type="AlphaFoldDB" id="A0AAD9MAJ4"/>
<gene>
    <name evidence="4" type="ORF">P8C59_004583</name>
</gene>
<protein>
    <recommendedName>
        <fullName evidence="3">Yeast cell wall synthesis Kre9/Knh1-like N-terminal domain-containing protein</fullName>
    </recommendedName>
</protein>
<dbReference type="EMBL" id="JAQQPM010000003">
    <property type="protein sequence ID" value="KAK2070049.1"/>
    <property type="molecule type" value="Genomic_DNA"/>
</dbReference>
<keyword evidence="1" id="KW-0732">Signal</keyword>
<proteinExistence type="predicted"/>
<keyword evidence="5" id="KW-1185">Reference proteome</keyword>
<accession>A0AAD9MAJ4</accession>
<sequence>MGVAATDLETWNPQGGTSSGGSAAVGFAVISGPGKDEQVATGKPYTITWTPDATHMGNIAIYLLGGHDPSTLQMLRTISESTDRMTGSVEHPLFFHHSFDVGNSEKHFNIKSCRAINFIRIPDFNISAVDEFVKVLHLLIVANNLYCPDDKVRQLHDVHKHQSVHHPDNRRGNRLRNVRLERHIVL</sequence>
<evidence type="ECO:0000256" key="1">
    <source>
        <dbReference type="ARBA" id="ARBA00022729"/>
    </source>
</evidence>
<evidence type="ECO:0000259" key="3">
    <source>
        <dbReference type="Pfam" id="PF10342"/>
    </source>
</evidence>
<evidence type="ECO:0000313" key="5">
    <source>
        <dbReference type="Proteomes" id="UP001217918"/>
    </source>
</evidence>
<dbReference type="Pfam" id="PF10342">
    <property type="entry name" value="Kre9_KNH"/>
    <property type="match status" value="1"/>
</dbReference>
<organism evidence="4 5">
    <name type="scientific">Phyllachora maydis</name>
    <dbReference type="NCBI Taxonomy" id="1825666"/>
    <lineage>
        <taxon>Eukaryota</taxon>
        <taxon>Fungi</taxon>
        <taxon>Dikarya</taxon>
        <taxon>Ascomycota</taxon>
        <taxon>Pezizomycotina</taxon>
        <taxon>Sordariomycetes</taxon>
        <taxon>Sordariomycetidae</taxon>
        <taxon>Phyllachorales</taxon>
        <taxon>Phyllachoraceae</taxon>
        <taxon>Phyllachora</taxon>
    </lineage>
</organism>
<evidence type="ECO:0000256" key="2">
    <source>
        <dbReference type="SAM" id="MobiDB-lite"/>
    </source>
</evidence>
<evidence type="ECO:0000313" key="4">
    <source>
        <dbReference type="EMBL" id="KAK2070049.1"/>
    </source>
</evidence>
<feature type="region of interest" description="Disordered" evidence="2">
    <location>
        <begin position="1"/>
        <end position="20"/>
    </location>
</feature>
<name>A0AAD9MAJ4_9PEZI</name>